<evidence type="ECO:0000313" key="3">
    <source>
        <dbReference type="EMBL" id="KAG9457135.1"/>
    </source>
</evidence>
<dbReference type="Pfam" id="PF00533">
    <property type="entry name" value="BRCT"/>
    <property type="match status" value="1"/>
</dbReference>
<reference evidence="3 4" key="1">
    <citation type="submission" date="2021-07" db="EMBL/GenBank/DDBJ databases">
        <title>The Aristolochia fimbriata genome: insights into angiosperm evolution, floral development and chemical biosynthesis.</title>
        <authorList>
            <person name="Jiao Y."/>
        </authorList>
    </citation>
    <scope>NUCLEOTIDE SEQUENCE [LARGE SCALE GENOMIC DNA]</scope>
    <source>
        <strain evidence="3">IBCAS-2021</strain>
        <tissue evidence="3">Leaf</tissue>
    </source>
</reference>
<proteinExistence type="predicted"/>
<protein>
    <recommendedName>
        <fullName evidence="2">BRCT domain-containing protein</fullName>
    </recommendedName>
</protein>
<dbReference type="GO" id="GO:0033314">
    <property type="term" value="P:mitotic DNA replication checkpoint signaling"/>
    <property type="evidence" value="ECO:0007669"/>
    <property type="project" value="TreeGrafter"/>
</dbReference>
<keyword evidence="4" id="KW-1185">Reference proteome</keyword>
<dbReference type="GO" id="GO:0006270">
    <property type="term" value="P:DNA replication initiation"/>
    <property type="evidence" value="ECO:0007669"/>
    <property type="project" value="TreeGrafter"/>
</dbReference>
<gene>
    <name evidence="3" type="ORF">H6P81_001643</name>
</gene>
<dbReference type="Pfam" id="PF12738">
    <property type="entry name" value="PTCB-BRCT"/>
    <property type="match status" value="1"/>
</dbReference>
<dbReference type="PROSITE" id="PS50172">
    <property type="entry name" value="BRCT"/>
    <property type="match status" value="3"/>
</dbReference>
<name>A0AAV7FA71_ARIFI</name>
<dbReference type="EMBL" id="JAINDJ010000002">
    <property type="protein sequence ID" value="KAG9457135.1"/>
    <property type="molecule type" value="Genomic_DNA"/>
</dbReference>
<organism evidence="3 4">
    <name type="scientific">Aristolochia fimbriata</name>
    <name type="common">White veined hardy Dutchman's pipe vine</name>
    <dbReference type="NCBI Taxonomy" id="158543"/>
    <lineage>
        <taxon>Eukaryota</taxon>
        <taxon>Viridiplantae</taxon>
        <taxon>Streptophyta</taxon>
        <taxon>Embryophyta</taxon>
        <taxon>Tracheophyta</taxon>
        <taxon>Spermatophyta</taxon>
        <taxon>Magnoliopsida</taxon>
        <taxon>Magnoliidae</taxon>
        <taxon>Piperales</taxon>
        <taxon>Aristolochiaceae</taxon>
        <taxon>Aristolochia</taxon>
    </lineage>
</organism>
<evidence type="ECO:0000313" key="4">
    <source>
        <dbReference type="Proteomes" id="UP000825729"/>
    </source>
</evidence>
<sequence length="668" mass="74112">MDEELFRVSATSISSQLGKASGPKRVSCDKTVTCSQSVHSAAMEGSEVSQSQSTCSAFSNGAFVTKEAEISEYLQVKEAATVLESGVAEDSEDTDLYLSDCRIFFIGFPAERMRRLVAMLRNGGATRHLSLCEKLTHIIVGLPSESEWKEVRSYATWGAIKVVKTLWLEDCNREKKEMPVSQKYIVQELLGDKVTNGVSEKVTNFSSFASKPANQSLSDMEITAGPSLEKDGEEARVNARINFGSFLEAPRSLDHGKTFLAVNDGHGVKYKSQHGSITKDIPDRRSCNIFKGRIFCFSSSFPEDRRAEIVDWVAHGGGLMVGDQGSGNAHFIVERHGVVTGPNFSRATIVSSHWIRSCLEEDHMPDIEDHILYSPLPCKVPLPGFELYRFCVSQYGEKERLLLRNLIFVLGAKFTEKLSRKVTHLICKFRSGPKYEAACKWGIKSVTAEWINQCIKQDEVVEMDKFQPKPATDLDRAKGDCTITQYPTQAADLISEDVSSQLPTQGPADLPKEPHDELDPNLAAIEDYLELSSKIGEMKPPICHQSNFSPDRSIPVQDHTDSLSAHGVRTIWLNRSEELDGRCSLMIPPGFSVRGRVQADSHNYGDRSSRIATGCSPGREGTKCPYDGFSETQTESQIVGYEEDLQGIQMIIDKAHTQRLKMQGKADQ</sequence>
<keyword evidence="1" id="KW-0677">Repeat</keyword>
<dbReference type="Gene3D" id="3.40.50.10190">
    <property type="entry name" value="BRCT domain"/>
    <property type="match status" value="3"/>
</dbReference>
<dbReference type="CDD" id="cd00027">
    <property type="entry name" value="BRCT"/>
    <property type="match status" value="1"/>
</dbReference>
<dbReference type="FunFam" id="3.40.50.10190:FF:000052">
    <property type="entry name" value="Transcription coactivator"/>
    <property type="match status" value="1"/>
</dbReference>
<dbReference type="SMART" id="SM00292">
    <property type="entry name" value="BRCT"/>
    <property type="match status" value="3"/>
</dbReference>
<feature type="domain" description="BRCT" evidence="2">
    <location>
        <begin position="285"/>
        <end position="372"/>
    </location>
</feature>
<dbReference type="InterPro" id="IPR001357">
    <property type="entry name" value="BRCT_dom"/>
</dbReference>
<dbReference type="FunFam" id="3.40.50.10190:FF:000057">
    <property type="entry name" value="Transcription coactivator"/>
    <property type="match status" value="1"/>
</dbReference>
<dbReference type="AlphaFoldDB" id="A0AAV7FA71"/>
<dbReference type="SUPFAM" id="SSF52113">
    <property type="entry name" value="BRCT domain"/>
    <property type="match status" value="3"/>
</dbReference>
<dbReference type="PANTHER" id="PTHR13561">
    <property type="entry name" value="DNA REPLICATION REGULATOR DPB11-RELATED"/>
    <property type="match status" value="1"/>
</dbReference>
<feature type="domain" description="BRCT" evidence="2">
    <location>
        <begin position="93"/>
        <end position="185"/>
    </location>
</feature>
<dbReference type="InterPro" id="IPR036420">
    <property type="entry name" value="BRCT_dom_sf"/>
</dbReference>
<dbReference type="GO" id="GO:0007095">
    <property type="term" value="P:mitotic G2 DNA damage checkpoint signaling"/>
    <property type="evidence" value="ECO:0007669"/>
    <property type="project" value="TreeGrafter"/>
</dbReference>
<dbReference type="PANTHER" id="PTHR13561:SF20">
    <property type="entry name" value="DNA TOPOISOMERASE 2-BINDING PROTEIN 1"/>
    <property type="match status" value="1"/>
</dbReference>
<evidence type="ECO:0000256" key="1">
    <source>
        <dbReference type="ARBA" id="ARBA00022737"/>
    </source>
</evidence>
<dbReference type="Proteomes" id="UP000825729">
    <property type="component" value="Unassembled WGS sequence"/>
</dbReference>
<feature type="domain" description="BRCT" evidence="2">
    <location>
        <begin position="385"/>
        <end position="468"/>
    </location>
</feature>
<comment type="caution">
    <text evidence="3">The sequence shown here is derived from an EMBL/GenBank/DDBJ whole genome shotgun (WGS) entry which is preliminary data.</text>
</comment>
<accession>A0AAV7FA71</accession>
<evidence type="ECO:0000259" key="2">
    <source>
        <dbReference type="PROSITE" id="PS50172"/>
    </source>
</evidence>